<keyword evidence="3" id="KW-1185">Reference proteome</keyword>
<dbReference type="Proteomes" id="UP001066276">
    <property type="component" value="Chromosome 4_2"/>
</dbReference>
<name>A0AAV7SP85_PLEWA</name>
<feature type="compositionally biased region" description="Basic residues" evidence="1">
    <location>
        <begin position="80"/>
        <end position="112"/>
    </location>
</feature>
<evidence type="ECO:0000313" key="2">
    <source>
        <dbReference type="EMBL" id="KAJ1165893.1"/>
    </source>
</evidence>
<protein>
    <submittedName>
        <fullName evidence="2">Uncharacterized protein</fullName>
    </submittedName>
</protein>
<dbReference type="EMBL" id="JANPWB010000008">
    <property type="protein sequence ID" value="KAJ1165893.1"/>
    <property type="molecule type" value="Genomic_DNA"/>
</dbReference>
<feature type="region of interest" description="Disordered" evidence="1">
    <location>
        <begin position="67"/>
        <end position="112"/>
    </location>
</feature>
<accession>A0AAV7SP85</accession>
<comment type="caution">
    <text evidence="2">The sequence shown here is derived from an EMBL/GenBank/DDBJ whole genome shotgun (WGS) entry which is preliminary data.</text>
</comment>
<evidence type="ECO:0000313" key="3">
    <source>
        <dbReference type="Proteomes" id="UP001066276"/>
    </source>
</evidence>
<proteinExistence type="predicted"/>
<evidence type="ECO:0000256" key="1">
    <source>
        <dbReference type="SAM" id="MobiDB-lite"/>
    </source>
</evidence>
<organism evidence="2 3">
    <name type="scientific">Pleurodeles waltl</name>
    <name type="common">Iberian ribbed newt</name>
    <dbReference type="NCBI Taxonomy" id="8319"/>
    <lineage>
        <taxon>Eukaryota</taxon>
        <taxon>Metazoa</taxon>
        <taxon>Chordata</taxon>
        <taxon>Craniata</taxon>
        <taxon>Vertebrata</taxon>
        <taxon>Euteleostomi</taxon>
        <taxon>Amphibia</taxon>
        <taxon>Batrachia</taxon>
        <taxon>Caudata</taxon>
        <taxon>Salamandroidea</taxon>
        <taxon>Salamandridae</taxon>
        <taxon>Pleurodelinae</taxon>
        <taxon>Pleurodeles</taxon>
    </lineage>
</organism>
<dbReference type="AlphaFoldDB" id="A0AAV7SP85"/>
<reference evidence="2" key="1">
    <citation type="journal article" date="2022" name="bioRxiv">
        <title>Sequencing and chromosome-scale assembly of the giantPleurodeles waltlgenome.</title>
        <authorList>
            <person name="Brown T."/>
            <person name="Elewa A."/>
            <person name="Iarovenko S."/>
            <person name="Subramanian E."/>
            <person name="Araus A.J."/>
            <person name="Petzold A."/>
            <person name="Susuki M."/>
            <person name="Suzuki K.-i.T."/>
            <person name="Hayashi T."/>
            <person name="Toyoda A."/>
            <person name="Oliveira C."/>
            <person name="Osipova E."/>
            <person name="Leigh N.D."/>
            <person name="Simon A."/>
            <person name="Yun M.H."/>
        </authorList>
    </citation>
    <scope>NUCLEOTIDE SEQUENCE</scope>
    <source>
        <strain evidence="2">20211129_DDA</strain>
        <tissue evidence="2">Liver</tissue>
    </source>
</reference>
<gene>
    <name evidence="2" type="ORF">NDU88_006310</name>
</gene>
<sequence length="112" mass="12788">MLWELASCWDLPIGCLVSLSLKSVSHYKAQKSNGLDKSLNACTKESCTYESNEIIDSDNYGRERVWAESTAGSQWTTTKRTTKNNKRHSASPRHRRRDAGKIHLQQKKHVAR</sequence>